<dbReference type="SMART" id="SM00421">
    <property type="entry name" value="HTH_LUXR"/>
    <property type="match status" value="1"/>
</dbReference>
<dbReference type="CDD" id="cd17535">
    <property type="entry name" value="REC_NarL-like"/>
    <property type="match status" value="1"/>
</dbReference>
<dbReference type="EMBL" id="RJSE01000009">
    <property type="protein sequence ID" value="RNL60558.1"/>
    <property type="molecule type" value="Genomic_DNA"/>
</dbReference>
<dbReference type="GO" id="GO:0006355">
    <property type="term" value="P:regulation of DNA-templated transcription"/>
    <property type="evidence" value="ECO:0007669"/>
    <property type="project" value="InterPro"/>
</dbReference>
<sequence>MTETTGPRTVRIVLVDDHPVYRDGLGVLLGSIGDFEVVGVAGDGAEALAVVDAERPDVVVMDVSMPGMDGIEATDRLRESHPEIGVLLLTMSEDDATVVHGLSAGARGYVLKGADQADISRAIRAVADGDAIFGGGIAGRVRSYFDSVRSAASDLPFPDLTPREREILDHIAAGRSNPQIATALYLSPKTVSNNISTIFAKLHVQGRSEAIVLAREAGLGHL</sequence>
<dbReference type="PROSITE" id="PS50110">
    <property type="entry name" value="RESPONSE_REGULATORY"/>
    <property type="match status" value="1"/>
</dbReference>
<feature type="domain" description="HTH luxR-type" evidence="4">
    <location>
        <begin position="153"/>
        <end position="218"/>
    </location>
</feature>
<keyword evidence="2 6" id="KW-0238">DNA-binding</keyword>
<dbReference type="GO" id="GO:0000160">
    <property type="term" value="P:phosphorelay signal transduction system"/>
    <property type="evidence" value="ECO:0007669"/>
    <property type="project" value="InterPro"/>
</dbReference>
<accession>A0A3N0CAW5</accession>
<evidence type="ECO:0000313" key="7">
    <source>
        <dbReference type="Proteomes" id="UP000267128"/>
    </source>
</evidence>
<dbReference type="InterPro" id="IPR001789">
    <property type="entry name" value="Sig_transdc_resp-reg_receiver"/>
</dbReference>
<dbReference type="PROSITE" id="PS50043">
    <property type="entry name" value="HTH_LUXR_2"/>
    <property type="match status" value="1"/>
</dbReference>
<keyword evidence="7" id="KW-1185">Reference proteome</keyword>
<dbReference type="SUPFAM" id="SSF46894">
    <property type="entry name" value="C-terminal effector domain of the bipartite response regulators"/>
    <property type="match status" value="1"/>
</dbReference>
<dbReference type="InterPro" id="IPR016032">
    <property type="entry name" value="Sig_transdc_resp-reg_C-effctor"/>
</dbReference>
<reference evidence="6 7" key="1">
    <citation type="submission" date="2018-11" db="EMBL/GenBank/DDBJ databases">
        <authorList>
            <person name="Li F."/>
        </authorList>
    </citation>
    <scope>NUCLEOTIDE SEQUENCE [LARGE SCALE GENOMIC DNA]</scope>
    <source>
        <strain evidence="6 7">Gsoil 097</strain>
    </source>
</reference>
<evidence type="ECO:0000256" key="2">
    <source>
        <dbReference type="ARBA" id="ARBA00023125"/>
    </source>
</evidence>
<dbReference type="InterPro" id="IPR039420">
    <property type="entry name" value="WalR-like"/>
</dbReference>
<keyword evidence="1 3" id="KW-0597">Phosphoprotein</keyword>
<organism evidence="6 7">
    <name type="scientific">Nocardioides marmoriginsengisoli</name>
    <dbReference type="NCBI Taxonomy" id="661483"/>
    <lineage>
        <taxon>Bacteria</taxon>
        <taxon>Bacillati</taxon>
        <taxon>Actinomycetota</taxon>
        <taxon>Actinomycetes</taxon>
        <taxon>Propionibacteriales</taxon>
        <taxon>Nocardioidaceae</taxon>
        <taxon>Nocardioides</taxon>
    </lineage>
</organism>
<dbReference type="InterPro" id="IPR011006">
    <property type="entry name" value="CheY-like_superfamily"/>
</dbReference>
<dbReference type="PRINTS" id="PR00038">
    <property type="entry name" value="HTHLUXR"/>
</dbReference>
<dbReference type="SUPFAM" id="SSF52172">
    <property type="entry name" value="CheY-like"/>
    <property type="match status" value="1"/>
</dbReference>
<dbReference type="Pfam" id="PF00072">
    <property type="entry name" value="Response_reg"/>
    <property type="match status" value="1"/>
</dbReference>
<evidence type="ECO:0000259" key="4">
    <source>
        <dbReference type="PROSITE" id="PS50043"/>
    </source>
</evidence>
<dbReference type="Gene3D" id="3.40.50.2300">
    <property type="match status" value="1"/>
</dbReference>
<evidence type="ECO:0000256" key="3">
    <source>
        <dbReference type="PROSITE-ProRule" id="PRU00169"/>
    </source>
</evidence>
<feature type="modified residue" description="4-aspartylphosphate" evidence="3">
    <location>
        <position position="62"/>
    </location>
</feature>
<dbReference type="InterPro" id="IPR000792">
    <property type="entry name" value="Tscrpt_reg_LuxR_C"/>
</dbReference>
<gene>
    <name evidence="6" type="ORF">EFK50_19770</name>
</gene>
<dbReference type="CDD" id="cd06170">
    <property type="entry name" value="LuxR_C_like"/>
    <property type="match status" value="1"/>
</dbReference>
<evidence type="ECO:0000259" key="5">
    <source>
        <dbReference type="PROSITE" id="PS50110"/>
    </source>
</evidence>
<proteinExistence type="predicted"/>
<dbReference type="OrthoDB" id="9808843at2"/>
<name>A0A3N0CAW5_9ACTN</name>
<dbReference type="AlphaFoldDB" id="A0A3N0CAW5"/>
<protein>
    <submittedName>
        <fullName evidence="6">DNA-binding response regulator</fullName>
    </submittedName>
</protein>
<dbReference type="InterPro" id="IPR058245">
    <property type="entry name" value="NreC/VraR/RcsB-like_REC"/>
</dbReference>
<evidence type="ECO:0000256" key="1">
    <source>
        <dbReference type="ARBA" id="ARBA00022553"/>
    </source>
</evidence>
<dbReference type="GO" id="GO:0003677">
    <property type="term" value="F:DNA binding"/>
    <property type="evidence" value="ECO:0007669"/>
    <property type="project" value="UniProtKB-KW"/>
</dbReference>
<comment type="caution">
    <text evidence="6">The sequence shown here is derived from an EMBL/GenBank/DDBJ whole genome shotgun (WGS) entry which is preliminary data.</text>
</comment>
<feature type="domain" description="Response regulatory" evidence="5">
    <location>
        <begin position="11"/>
        <end position="127"/>
    </location>
</feature>
<dbReference type="RefSeq" id="WP_123229310.1">
    <property type="nucleotide sequence ID" value="NZ_RJSE01000009.1"/>
</dbReference>
<dbReference type="PANTHER" id="PTHR43214">
    <property type="entry name" value="TWO-COMPONENT RESPONSE REGULATOR"/>
    <property type="match status" value="1"/>
</dbReference>
<evidence type="ECO:0000313" key="6">
    <source>
        <dbReference type="EMBL" id="RNL60558.1"/>
    </source>
</evidence>
<dbReference type="Proteomes" id="UP000267128">
    <property type="component" value="Unassembled WGS sequence"/>
</dbReference>
<dbReference type="SMART" id="SM00448">
    <property type="entry name" value="REC"/>
    <property type="match status" value="1"/>
</dbReference>
<dbReference type="Pfam" id="PF00196">
    <property type="entry name" value="GerE"/>
    <property type="match status" value="1"/>
</dbReference>